<evidence type="ECO:0000256" key="2">
    <source>
        <dbReference type="SAM" id="SignalP"/>
    </source>
</evidence>
<dbReference type="EMBL" id="LACI01000425">
    <property type="protein sequence ID" value="KJU86870.1"/>
    <property type="molecule type" value="Genomic_DNA"/>
</dbReference>
<feature type="signal peptide" evidence="2">
    <location>
        <begin position="1"/>
        <end position="24"/>
    </location>
</feature>
<evidence type="ECO:0000313" key="4">
    <source>
        <dbReference type="Proteomes" id="UP000033423"/>
    </source>
</evidence>
<evidence type="ECO:0000313" key="3">
    <source>
        <dbReference type="EMBL" id="KJU86870.1"/>
    </source>
</evidence>
<dbReference type="Proteomes" id="UP000033423">
    <property type="component" value="Unassembled WGS sequence"/>
</dbReference>
<sequence>MNGKRTGFLLIALAALLWVLSANCAEADSAERANERTRQWQMERHRPMNVLKGTVPKDASD</sequence>
<feature type="chain" id="PRO_5002461272" evidence="2">
    <location>
        <begin position="25"/>
        <end position="61"/>
    </location>
</feature>
<comment type="caution">
    <text evidence="3">The sequence shown here is derived from an EMBL/GenBank/DDBJ whole genome shotgun (WGS) entry which is preliminary data.</text>
</comment>
<reference evidence="3 4" key="1">
    <citation type="submission" date="2015-02" db="EMBL/GenBank/DDBJ databases">
        <title>Single-cell genomics of uncultivated deep-branching MTB reveals a conserved set of magnetosome genes.</title>
        <authorList>
            <person name="Kolinko S."/>
            <person name="Richter M."/>
            <person name="Glockner F.O."/>
            <person name="Brachmann A."/>
            <person name="Schuler D."/>
        </authorList>
    </citation>
    <scope>NUCLEOTIDE SEQUENCE [LARGE SCALE GENOMIC DNA]</scope>
    <source>
        <strain evidence="3">TM-1</strain>
    </source>
</reference>
<proteinExistence type="predicted"/>
<feature type="compositionally biased region" description="Basic and acidic residues" evidence="1">
    <location>
        <begin position="30"/>
        <end position="46"/>
    </location>
</feature>
<keyword evidence="4" id="KW-1185">Reference proteome</keyword>
<gene>
    <name evidence="3" type="ORF">MBAV_000936</name>
</gene>
<feature type="region of interest" description="Disordered" evidence="1">
    <location>
        <begin position="30"/>
        <end position="61"/>
    </location>
</feature>
<organism evidence="3 4">
    <name type="scientific">Candidatus Magnetobacterium bavaricum</name>
    <dbReference type="NCBI Taxonomy" id="29290"/>
    <lineage>
        <taxon>Bacteria</taxon>
        <taxon>Pseudomonadati</taxon>
        <taxon>Nitrospirota</taxon>
        <taxon>Thermodesulfovibrionia</taxon>
        <taxon>Thermodesulfovibrionales</taxon>
        <taxon>Candidatus Magnetobacteriaceae</taxon>
        <taxon>Candidatus Magnetobacterium</taxon>
    </lineage>
</organism>
<keyword evidence="2" id="KW-0732">Signal</keyword>
<name>A0A0F3GYC3_9BACT</name>
<evidence type="ECO:0000256" key="1">
    <source>
        <dbReference type="SAM" id="MobiDB-lite"/>
    </source>
</evidence>
<dbReference type="AlphaFoldDB" id="A0A0F3GYC3"/>
<feature type="non-terminal residue" evidence="3">
    <location>
        <position position="61"/>
    </location>
</feature>
<accession>A0A0F3GYC3</accession>
<protein>
    <submittedName>
        <fullName evidence="3">Secreted protein</fullName>
    </submittedName>
</protein>